<dbReference type="PANTHER" id="PTHR33481:SF1">
    <property type="entry name" value="ENDONUCLEASE_EXONUCLEASE_PHOSPHATASE DOMAIN-CONTAINING PROTEIN-RELATED"/>
    <property type="match status" value="1"/>
</dbReference>
<proteinExistence type="predicted"/>
<dbReference type="SUPFAM" id="SSF56672">
    <property type="entry name" value="DNA/RNA polymerases"/>
    <property type="match status" value="1"/>
</dbReference>
<protein>
    <recommendedName>
        <fullName evidence="1">Reverse transcriptase domain-containing protein</fullName>
    </recommendedName>
</protein>
<dbReference type="InterPro" id="IPR043502">
    <property type="entry name" value="DNA/RNA_pol_sf"/>
</dbReference>
<reference evidence="2 3" key="1">
    <citation type="submission" date="2023-11" db="EMBL/GenBank/DDBJ databases">
        <authorList>
            <person name="Hedman E."/>
            <person name="Englund M."/>
            <person name="Stromberg M."/>
            <person name="Nyberg Akerstrom W."/>
            <person name="Nylinder S."/>
            <person name="Jareborg N."/>
            <person name="Kallberg Y."/>
            <person name="Kronander E."/>
        </authorList>
    </citation>
    <scope>NUCLEOTIDE SEQUENCE [LARGE SCALE GENOMIC DNA]</scope>
</reference>
<evidence type="ECO:0000313" key="3">
    <source>
        <dbReference type="Proteomes" id="UP001314205"/>
    </source>
</evidence>
<evidence type="ECO:0000313" key="2">
    <source>
        <dbReference type="EMBL" id="CAK1585006.1"/>
    </source>
</evidence>
<name>A0AAV1KPM8_9NEOP</name>
<organism evidence="2 3">
    <name type="scientific">Parnassius mnemosyne</name>
    <name type="common">clouded apollo</name>
    <dbReference type="NCBI Taxonomy" id="213953"/>
    <lineage>
        <taxon>Eukaryota</taxon>
        <taxon>Metazoa</taxon>
        <taxon>Ecdysozoa</taxon>
        <taxon>Arthropoda</taxon>
        <taxon>Hexapoda</taxon>
        <taxon>Insecta</taxon>
        <taxon>Pterygota</taxon>
        <taxon>Neoptera</taxon>
        <taxon>Endopterygota</taxon>
        <taxon>Lepidoptera</taxon>
        <taxon>Glossata</taxon>
        <taxon>Ditrysia</taxon>
        <taxon>Papilionoidea</taxon>
        <taxon>Papilionidae</taxon>
        <taxon>Parnassiinae</taxon>
        <taxon>Parnassini</taxon>
        <taxon>Parnassius</taxon>
        <taxon>Driopa</taxon>
    </lineage>
</organism>
<dbReference type="CDD" id="cd01650">
    <property type="entry name" value="RT_nLTR_like"/>
    <property type="match status" value="1"/>
</dbReference>
<gene>
    <name evidence="2" type="ORF">PARMNEM_LOCUS6153</name>
</gene>
<keyword evidence="3" id="KW-1185">Reference proteome</keyword>
<dbReference type="GO" id="GO:0071897">
    <property type="term" value="P:DNA biosynthetic process"/>
    <property type="evidence" value="ECO:0007669"/>
    <property type="project" value="UniProtKB-ARBA"/>
</dbReference>
<dbReference type="EMBL" id="CAVLGL010000068">
    <property type="protein sequence ID" value="CAK1585006.1"/>
    <property type="molecule type" value="Genomic_DNA"/>
</dbReference>
<dbReference type="PANTHER" id="PTHR33481">
    <property type="entry name" value="REVERSE TRANSCRIPTASE"/>
    <property type="match status" value="1"/>
</dbReference>
<evidence type="ECO:0000259" key="1">
    <source>
        <dbReference type="PROSITE" id="PS50878"/>
    </source>
</evidence>
<dbReference type="AlphaFoldDB" id="A0AAV1KPM8"/>
<dbReference type="Proteomes" id="UP001314205">
    <property type="component" value="Unassembled WGS sequence"/>
</dbReference>
<comment type="caution">
    <text evidence="2">The sequence shown here is derived from an EMBL/GenBank/DDBJ whole genome shotgun (WGS) entry which is preliminary data.</text>
</comment>
<feature type="domain" description="Reverse transcriptase" evidence="1">
    <location>
        <begin position="40"/>
        <end position="309"/>
    </location>
</feature>
<sequence>MWAASSFNPKKAPGNDGLTADICAAAIKLNPTLFLAVANKCLELAHFPGKWKEAAVVVLRKPGKEDYTHPKSYRPIGLLPVLGKIFEKMTIRRIKWHIVPKISKNQYGFMPQRSTEDSLYEMMQHIKAKIKSKKLVLLVSLDIEGAFDNAWWPAVRCALAKTGCPINLRRLIDSYLKDRSVCVKYSGAEWVKKTSKGCVQGSIGGPIFWNLLLDPLLQELNDKGEHCQAFADDVVLIFSGDKALDVQERANAALAHVRRWGVKNKLKFAPQKTKAMIITNKIKYDSPLLKMGGESIGLSKEIKILGLTVDDGLTFNAHVKNVCCKVQNLYRQLCRAAKIHWGLNSEIVRTIYIAVIEPIILYAASAWVPASNKLMTKKQLDIVQRGFVQKIVKAYKTVSLHSALLLAGLLPLDLRVREAASLYEIRLSSLDEWNQRYKEGETASNTKIFFPDAIEAYHIIRKLDIDPEIVQVITGHGGFSEYLYRFKCKESPACACDPEREETIMHLLTECPIYSRQRIDLELEIGIKISKDNVHKIISNKHVSNKFLKYCKNIAHKVKNKNKS</sequence>
<dbReference type="Pfam" id="PF00078">
    <property type="entry name" value="RVT_1"/>
    <property type="match status" value="1"/>
</dbReference>
<dbReference type="PROSITE" id="PS50878">
    <property type="entry name" value="RT_POL"/>
    <property type="match status" value="1"/>
</dbReference>
<accession>A0AAV1KPM8</accession>
<dbReference type="InterPro" id="IPR000477">
    <property type="entry name" value="RT_dom"/>
</dbReference>